<dbReference type="Pfam" id="PF13927">
    <property type="entry name" value="Ig_3"/>
    <property type="match status" value="1"/>
</dbReference>
<dbReference type="InterPro" id="IPR007110">
    <property type="entry name" value="Ig-like_dom"/>
</dbReference>
<keyword evidence="5" id="KW-0393">Immunoglobulin domain</keyword>
<dbReference type="InterPro" id="IPR036179">
    <property type="entry name" value="Ig-like_dom_sf"/>
</dbReference>
<dbReference type="PANTHER" id="PTHR11640">
    <property type="entry name" value="NEPHRIN"/>
    <property type="match status" value="1"/>
</dbReference>
<dbReference type="AlphaFoldDB" id="A0A0B6Y4K6"/>
<protein>
    <recommendedName>
        <fullName evidence="6">Ig-like domain-containing protein</fullName>
    </recommendedName>
</protein>
<comment type="subcellular location">
    <subcellularLocation>
        <location evidence="1">Membrane</location>
        <topology evidence="1">Single-pass type I membrane protein</topology>
    </subcellularLocation>
</comment>
<name>A0A0B6Y4K6_9EUPU</name>
<keyword evidence="3" id="KW-1015">Disulfide bond</keyword>
<dbReference type="Gene3D" id="2.60.40.10">
    <property type="entry name" value="Immunoglobulins"/>
    <property type="match status" value="2"/>
</dbReference>
<proteinExistence type="predicted"/>
<dbReference type="EMBL" id="HACG01004143">
    <property type="protein sequence ID" value="CEK51008.1"/>
    <property type="molecule type" value="Transcribed_RNA"/>
</dbReference>
<feature type="domain" description="Ig-like" evidence="6">
    <location>
        <begin position="50"/>
        <end position="145"/>
    </location>
</feature>
<feature type="non-terminal residue" evidence="7">
    <location>
        <position position="145"/>
    </location>
</feature>
<dbReference type="GO" id="GO:0005886">
    <property type="term" value="C:plasma membrane"/>
    <property type="evidence" value="ECO:0007669"/>
    <property type="project" value="TreeGrafter"/>
</dbReference>
<evidence type="ECO:0000256" key="4">
    <source>
        <dbReference type="ARBA" id="ARBA00023180"/>
    </source>
</evidence>
<organism evidence="7">
    <name type="scientific">Arion vulgaris</name>
    <dbReference type="NCBI Taxonomy" id="1028688"/>
    <lineage>
        <taxon>Eukaryota</taxon>
        <taxon>Metazoa</taxon>
        <taxon>Spiralia</taxon>
        <taxon>Lophotrochozoa</taxon>
        <taxon>Mollusca</taxon>
        <taxon>Gastropoda</taxon>
        <taxon>Heterobranchia</taxon>
        <taxon>Euthyneura</taxon>
        <taxon>Panpulmonata</taxon>
        <taxon>Eupulmonata</taxon>
        <taxon>Stylommatophora</taxon>
        <taxon>Helicina</taxon>
        <taxon>Arionoidea</taxon>
        <taxon>Arionidae</taxon>
        <taxon>Arion</taxon>
    </lineage>
</organism>
<dbReference type="GO" id="GO:0050839">
    <property type="term" value="F:cell adhesion molecule binding"/>
    <property type="evidence" value="ECO:0007669"/>
    <property type="project" value="TreeGrafter"/>
</dbReference>
<dbReference type="InterPro" id="IPR003598">
    <property type="entry name" value="Ig_sub2"/>
</dbReference>
<dbReference type="GO" id="GO:0005911">
    <property type="term" value="C:cell-cell junction"/>
    <property type="evidence" value="ECO:0007669"/>
    <property type="project" value="TreeGrafter"/>
</dbReference>
<dbReference type="PROSITE" id="PS50835">
    <property type="entry name" value="IG_LIKE"/>
    <property type="match status" value="1"/>
</dbReference>
<evidence type="ECO:0000256" key="1">
    <source>
        <dbReference type="ARBA" id="ARBA00004479"/>
    </source>
</evidence>
<dbReference type="InterPro" id="IPR051275">
    <property type="entry name" value="Cell_adhesion_signaling"/>
</dbReference>
<keyword evidence="2" id="KW-0472">Membrane</keyword>
<gene>
    <name evidence="7" type="primary">ORF12231</name>
</gene>
<evidence type="ECO:0000256" key="2">
    <source>
        <dbReference type="ARBA" id="ARBA00023136"/>
    </source>
</evidence>
<evidence type="ECO:0000256" key="5">
    <source>
        <dbReference type="ARBA" id="ARBA00023319"/>
    </source>
</evidence>
<dbReference type="SUPFAM" id="SSF48726">
    <property type="entry name" value="Immunoglobulin"/>
    <property type="match status" value="2"/>
</dbReference>
<dbReference type="GO" id="GO:0098609">
    <property type="term" value="P:cell-cell adhesion"/>
    <property type="evidence" value="ECO:0007669"/>
    <property type="project" value="TreeGrafter"/>
</dbReference>
<evidence type="ECO:0000256" key="3">
    <source>
        <dbReference type="ARBA" id="ARBA00023157"/>
    </source>
</evidence>
<sequence>SSHENEFSLMIVNAHLEDDAVYECQVLPRGGDARLQAKATLTVLVPCEAPVILGYSNGSTVEVPFTQQVLELVCEARKGRPAATVEWFRNGIKVTDSVRYGIEASAEDKRETARSTITVSLTNHKEENGAVYRCQARNSAVFGPP</sequence>
<keyword evidence="4" id="KW-0325">Glycoprotein</keyword>
<dbReference type="InterPro" id="IPR013783">
    <property type="entry name" value="Ig-like_fold"/>
</dbReference>
<feature type="non-terminal residue" evidence="7">
    <location>
        <position position="1"/>
    </location>
</feature>
<dbReference type="PANTHER" id="PTHR11640:SF31">
    <property type="entry name" value="IRREGULAR CHIASM C-ROUGHEST PROTEIN-RELATED"/>
    <property type="match status" value="1"/>
</dbReference>
<evidence type="ECO:0000313" key="7">
    <source>
        <dbReference type="EMBL" id="CEK51008.1"/>
    </source>
</evidence>
<reference evidence="7" key="1">
    <citation type="submission" date="2014-12" db="EMBL/GenBank/DDBJ databases">
        <title>Insight into the proteome of Arion vulgaris.</title>
        <authorList>
            <person name="Aradska J."/>
            <person name="Bulat T."/>
            <person name="Smidak R."/>
            <person name="Sarate P."/>
            <person name="Gangsoo J."/>
            <person name="Sialana F."/>
            <person name="Bilban M."/>
            <person name="Lubec G."/>
        </authorList>
    </citation>
    <scope>NUCLEOTIDE SEQUENCE</scope>
    <source>
        <tissue evidence="7">Skin</tissue>
    </source>
</reference>
<dbReference type="SMART" id="SM00408">
    <property type="entry name" value="IGc2"/>
    <property type="match status" value="1"/>
</dbReference>
<evidence type="ECO:0000259" key="6">
    <source>
        <dbReference type="PROSITE" id="PS50835"/>
    </source>
</evidence>
<accession>A0A0B6Y4K6</accession>